<accession>A0A016VFP1</accession>
<keyword evidence="3" id="KW-1185">Reference proteome</keyword>
<evidence type="ECO:0000313" key="3">
    <source>
        <dbReference type="Proteomes" id="UP000024635"/>
    </source>
</evidence>
<evidence type="ECO:0008006" key="4">
    <source>
        <dbReference type="Google" id="ProtNLM"/>
    </source>
</evidence>
<keyword evidence="1" id="KW-0732">Signal</keyword>
<proteinExistence type="predicted"/>
<feature type="signal peptide" evidence="1">
    <location>
        <begin position="1"/>
        <end position="18"/>
    </location>
</feature>
<comment type="caution">
    <text evidence="2">The sequence shown here is derived from an EMBL/GenBank/DDBJ whole genome shotgun (WGS) entry which is preliminary data.</text>
</comment>
<reference evidence="3" key="1">
    <citation type="journal article" date="2015" name="Nat. Genet.">
        <title>The genome and transcriptome of the zoonotic hookworm Ancylostoma ceylanicum identify infection-specific gene families.</title>
        <authorList>
            <person name="Schwarz E.M."/>
            <person name="Hu Y."/>
            <person name="Antoshechkin I."/>
            <person name="Miller M.M."/>
            <person name="Sternberg P.W."/>
            <person name="Aroian R.V."/>
        </authorList>
    </citation>
    <scope>NUCLEOTIDE SEQUENCE</scope>
    <source>
        <strain evidence="3">HY135</strain>
    </source>
</reference>
<organism evidence="2 3">
    <name type="scientific">Ancylostoma ceylanicum</name>
    <dbReference type="NCBI Taxonomy" id="53326"/>
    <lineage>
        <taxon>Eukaryota</taxon>
        <taxon>Metazoa</taxon>
        <taxon>Ecdysozoa</taxon>
        <taxon>Nematoda</taxon>
        <taxon>Chromadorea</taxon>
        <taxon>Rhabditida</taxon>
        <taxon>Rhabditina</taxon>
        <taxon>Rhabditomorpha</taxon>
        <taxon>Strongyloidea</taxon>
        <taxon>Ancylostomatidae</taxon>
        <taxon>Ancylostomatinae</taxon>
        <taxon>Ancylostoma</taxon>
    </lineage>
</organism>
<evidence type="ECO:0000256" key="1">
    <source>
        <dbReference type="SAM" id="SignalP"/>
    </source>
</evidence>
<feature type="chain" id="PRO_5001493459" description="Saposin B-type domain-containing protein" evidence="1">
    <location>
        <begin position="19"/>
        <end position="109"/>
    </location>
</feature>
<dbReference type="EMBL" id="JARK01001347">
    <property type="protein sequence ID" value="EYC26091.1"/>
    <property type="molecule type" value="Genomic_DNA"/>
</dbReference>
<dbReference type="AlphaFoldDB" id="A0A016VFP1"/>
<sequence length="109" mass="12839">MKAVYLAAIFSLSYLVDANRDCRLECFNAAISYRNLVNEVDMEERVMKECESFAVKLYYPCAKSVPLILENHDIRKIIEDWKFDTASDRATEKKVKKYCRKACNNRREQ</sequence>
<gene>
    <name evidence="2" type="primary">Acey_s0011.g1554</name>
    <name evidence="2" type="ORF">Y032_0011g1554</name>
</gene>
<name>A0A016VFP1_9BILA</name>
<protein>
    <recommendedName>
        <fullName evidence="4">Saposin B-type domain-containing protein</fullName>
    </recommendedName>
</protein>
<evidence type="ECO:0000313" key="2">
    <source>
        <dbReference type="EMBL" id="EYC26091.1"/>
    </source>
</evidence>
<dbReference type="Proteomes" id="UP000024635">
    <property type="component" value="Unassembled WGS sequence"/>
</dbReference>